<dbReference type="InterPro" id="IPR019442">
    <property type="entry name" value="THADA/TRM732_DUF2428"/>
</dbReference>
<comment type="similarity">
    <text evidence="1">Belongs to the THADA family.</text>
</comment>
<keyword evidence="2" id="KW-0819">tRNA processing</keyword>
<dbReference type="GO" id="GO:0005829">
    <property type="term" value="C:cytosol"/>
    <property type="evidence" value="ECO:0007669"/>
    <property type="project" value="TreeGrafter"/>
</dbReference>
<evidence type="ECO:0000256" key="1">
    <source>
        <dbReference type="ARBA" id="ARBA00010409"/>
    </source>
</evidence>
<organism evidence="6 7">
    <name type="scientific">Tolypocladium paradoxum</name>
    <dbReference type="NCBI Taxonomy" id="94208"/>
    <lineage>
        <taxon>Eukaryota</taxon>
        <taxon>Fungi</taxon>
        <taxon>Dikarya</taxon>
        <taxon>Ascomycota</taxon>
        <taxon>Pezizomycotina</taxon>
        <taxon>Sordariomycetes</taxon>
        <taxon>Hypocreomycetidae</taxon>
        <taxon>Hypocreales</taxon>
        <taxon>Ophiocordycipitaceae</taxon>
        <taxon>Tolypocladium</taxon>
    </lineage>
</organism>
<dbReference type="SUPFAM" id="SSF48371">
    <property type="entry name" value="ARM repeat"/>
    <property type="match status" value="1"/>
</dbReference>
<dbReference type="GO" id="GO:0030488">
    <property type="term" value="P:tRNA methylation"/>
    <property type="evidence" value="ECO:0007669"/>
    <property type="project" value="TreeGrafter"/>
</dbReference>
<dbReference type="EMBL" id="PKSG01000486">
    <property type="protein sequence ID" value="POR34830.1"/>
    <property type="molecule type" value="Genomic_DNA"/>
</dbReference>
<dbReference type="PANTHER" id="PTHR14387:SF0">
    <property type="entry name" value="DUF2428 DOMAIN-CONTAINING PROTEIN"/>
    <property type="match status" value="1"/>
</dbReference>
<evidence type="ECO:0000259" key="5">
    <source>
        <dbReference type="Pfam" id="PF25151"/>
    </source>
</evidence>
<dbReference type="PANTHER" id="PTHR14387">
    <property type="entry name" value="THADA/DEATH RECEPTOR INTERACTING PROTEIN"/>
    <property type="match status" value="1"/>
</dbReference>
<comment type="caution">
    <text evidence="6">The sequence shown here is derived from an EMBL/GenBank/DDBJ whole genome shotgun (WGS) entry which is preliminary data.</text>
</comment>
<keyword evidence="7" id="KW-1185">Reference proteome</keyword>
<dbReference type="InterPro" id="IPR051954">
    <property type="entry name" value="tRNA_methyltransferase_THADA"/>
</dbReference>
<dbReference type="InterPro" id="IPR056843">
    <property type="entry name" value="THADA-like_TPR"/>
</dbReference>
<gene>
    <name evidence="6" type="ORF">TPAR_04971</name>
</gene>
<reference evidence="6 7" key="1">
    <citation type="submission" date="2018-01" db="EMBL/GenBank/DDBJ databases">
        <title>Harnessing the power of phylogenomics to disentangle the directionality and signatures of interkingdom host jumping in the parasitic fungal genus Tolypocladium.</title>
        <authorList>
            <person name="Quandt C.A."/>
            <person name="Patterson W."/>
            <person name="Spatafora J.W."/>
        </authorList>
    </citation>
    <scope>NUCLEOTIDE SEQUENCE [LARGE SCALE GENOMIC DNA]</scope>
    <source>
        <strain evidence="6 7">NRBC 100945</strain>
    </source>
</reference>
<evidence type="ECO:0000313" key="6">
    <source>
        <dbReference type="EMBL" id="POR34830.1"/>
    </source>
</evidence>
<feature type="domain" description="DUF2428" evidence="3">
    <location>
        <begin position="698"/>
        <end position="935"/>
    </location>
</feature>
<feature type="domain" description="tRNA (32-2'-O)-methyltransferase regulator THADA-like C-terminal TPR repeats region" evidence="5">
    <location>
        <begin position="937"/>
        <end position="1092"/>
    </location>
</feature>
<dbReference type="STRING" id="94208.A0A2S4KXC8"/>
<sequence length="1594" mass="176635">MEIDPLHQVTELLANPVQVVKWLEAQAPGSQKRTVSLASALFDRLINEAAQPKSVSGQACVRLCGLVEQSSKLASEELRTWAFSQDVTVKLFNFFIDWNESDHHRSMNLVLDLIVQFTKRNPDKDGASTTKACLLDNLISIVIGRSAKPVAKSAIKTLDHFLSKGVFTLKDIHASYVSHRQELAQSDDIEVWRMVMVDLFHWMRLHFVCPTAGRFIVCIYRGWRHADYAKPTAPSLETWYQWLLDFLTEEPSLLESIKNYIFLPLFKADRVEGLRFLRKMNGDEVVSTASNLDMDMLALLHLAALETGKKVGLVEEPGTHSSRPVTTACTDFSQGLGDDNAQAEECSSIMVHEKILESVLAHPSHEVRALALSLLVTSPSTTRPYSRAALELLRKHLASVFADADAKFRVEVSGKVRDMFKRVRGAIHVLKRSIPRARAKAQKANLPGAQSQVKPDSAAASQPILYRSNLIVLPEAQLTHCLEYHEEFLRWYIGFLCSELTPTASYQRHIASLKAVMFITRLEGEASKMWETDDDQRLFFDLFDDKWTRALFDLLMDPFDDVRDISASALERFYADERYRRFALISHASDRCTAETLAEVSRRAEELARRTSRADHSDGASRVSQLLYRFLGSGQQQVALLSKLISELERKTSVAESDLGRAVLEAPLHGDFASLNHVWQVASELEISESDIGAVRGLQSTLVSCCERVWEAVRDVLCDDSPEGHLPQELEELEGLDTKSLLSFSFRAIHESSNLMRTVVLAIRNRSRHGFISPAQDLFERIGNLTFDQLSSLRHRGAFTTVAMTFATCCQQTKHLDKGDPLLDMWYQGTMKAISSQASTTRRSAGIPSMMTGILSANASDPSFDHVMEKLMSIASKEARVSETDGSNLPQVHAYNCLKDIFKNSMLTAMGNKSEKYLPQCLELAASGLRSELWAIRNCGLIFLRSLIDCLFGSQESKAMIEAGWDGKANRIAYHRYPNLPPVLRNLLKSGHQMLSQTGAAVSAAESVFPALDIIRRAGPPELLRDEIQVDVAVYLSSPVWHVRELAARTLCSCLLHERWLQTVKDVLQVALLSQTSNRQNHVHGVLLTLRFVIERLHEVAADRLMGMSNTEALSSLANPISADLPELTLFLTQGSIDADFPYCPDIGAAYFEVVNHIWAFEKAHSRPLSPFKVAMPANAGSALLRNQKAIHDVYMASSGHGSVERLRALLLDQKVGIDSLVTALETLPKLWGPSSMSEQTLVQLCGFYIDICLKTGLVEAQIVAIQNLGGIMDQLLRQDKVGTLPTSELVELWTALPSRPMNPALSNAVIKASGCIVAVLSRSPGAPSLDLQNWGGMMADAGLEDKTFDTRFAAVGSLRSFFAVAGPSCTSEEFLPALLALYDALNDDDDEVRGVGSTAVNGIVGEALVPLEAANCLLRWLAQHFGNSPSFKAEVASRMVGHCGIKARDTSAWEPAEDELAKALEFDDSLFVVEEQNLFVDEVREAERWVGVFEGLQWDGGDETLARLDSWIRGGIVQLGKLVEREDGPLGWASNPQVFAICTLLVRGSVATAKQQAATPDLREAIASTREALKSHNTRVSRLLTEAWEEDAQ</sequence>
<proteinExistence type="inferred from homology"/>
<dbReference type="Pfam" id="PF25151">
    <property type="entry name" value="TPR_Trm732_C"/>
    <property type="match status" value="1"/>
</dbReference>
<dbReference type="OrthoDB" id="73997at2759"/>
<feature type="domain" description="tRNA (32-2'-O)-methyltransferase regulator THADA-like TPR repeats region" evidence="4">
    <location>
        <begin position="237"/>
        <end position="564"/>
    </location>
</feature>
<accession>A0A2S4KXC8</accession>
<evidence type="ECO:0000313" key="7">
    <source>
        <dbReference type="Proteomes" id="UP000237481"/>
    </source>
</evidence>
<dbReference type="Pfam" id="PF26523">
    <property type="entry name" value="Trm732_C"/>
    <property type="match status" value="1"/>
</dbReference>
<evidence type="ECO:0000259" key="3">
    <source>
        <dbReference type="Pfam" id="PF10350"/>
    </source>
</evidence>
<dbReference type="Pfam" id="PF25150">
    <property type="entry name" value="TPR_Trm732"/>
    <property type="match status" value="1"/>
</dbReference>
<dbReference type="InterPro" id="IPR016024">
    <property type="entry name" value="ARM-type_fold"/>
</dbReference>
<protein>
    <submittedName>
        <fullName evidence="6">HEAT repeat protein</fullName>
    </submittedName>
</protein>
<dbReference type="Proteomes" id="UP000237481">
    <property type="component" value="Unassembled WGS sequence"/>
</dbReference>
<evidence type="ECO:0000256" key="2">
    <source>
        <dbReference type="ARBA" id="ARBA00022694"/>
    </source>
</evidence>
<dbReference type="InterPro" id="IPR056842">
    <property type="entry name" value="THADA-like_TPR_C"/>
</dbReference>
<name>A0A2S4KXC8_9HYPO</name>
<evidence type="ECO:0000259" key="4">
    <source>
        <dbReference type="Pfam" id="PF25150"/>
    </source>
</evidence>
<dbReference type="Pfam" id="PF10350">
    <property type="entry name" value="DUF2428"/>
    <property type="match status" value="1"/>
</dbReference>